<name>A0A8H7ZNA0_9FUNG</name>
<feature type="region of interest" description="Disordered" evidence="1">
    <location>
        <begin position="194"/>
        <end position="214"/>
    </location>
</feature>
<gene>
    <name evidence="2" type="ORF">BJ554DRAFT_4264</name>
</gene>
<dbReference type="Pfam" id="PF10173">
    <property type="entry name" value="Mit_KHE1"/>
    <property type="match status" value="1"/>
</dbReference>
<protein>
    <submittedName>
        <fullName evidence="2">Uncharacterized protein</fullName>
    </submittedName>
</protein>
<dbReference type="InterPro" id="IPR018786">
    <property type="entry name" value="Mit_KHE1"/>
</dbReference>
<feature type="region of interest" description="Disordered" evidence="1">
    <location>
        <begin position="225"/>
        <end position="244"/>
    </location>
</feature>
<dbReference type="EMBL" id="JAEFCI010012299">
    <property type="protein sequence ID" value="KAG5456093.1"/>
    <property type="molecule type" value="Genomic_DNA"/>
</dbReference>
<accession>A0A8H7ZNA0</accession>
<keyword evidence="3" id="KW-1185">Reference proteome</keyword>
<dbReference type="AlphaFoldDB" id="A0A8H7ZNA0"/>
<sequence>MRIIVVPILRGNWGFFCHSTHPPTGRIAKWVAWSAVKWENLGKEPAGTMKKKLHIYGTKLIDQVDHEERFLKIVPTKEDVTDKQLLVRLLSPHYKAFKGAEHLLNLSDEGRINFKAEAFLNCAVKRRDPGLADHSDGAAPTVVTDGQTGKARADLRGQALDDSCLLHIAKVFRELAPTLGLELEQARAQVIQRERETSAKSKGQWRKPRRKSAARNVVWQDVETFEDEGQRSVEEQNKHAARGV</sequence>
<comment type="caution">
    <text evidence="2">The sequence shown here is derived from an EMBL/GenBank/DDBJ whole genome shotgun (WGS) entry which is preliminary data.</text>
</comment>
<evidence type="ECO:0000313" key="3">
    <source>
        <dbReference type="Proteomes" id="UP000673691"/>
    </source>
</evidence>
<dbReference type="Proteomes" id="UP000673691">
    <property type="component" value="Unassembled WGS sequence"/>
</dbReference>
<evidence type="ECO:0000313" key="2">
    <source>
        <dbReference type="EMBL" id="KAG5456093.1"/>
    </source>
</evidence>
<reference evidence="2 3" key="1">
    <citation type="journal article" name="Sci. Rep.">
        <title>Genome-scale phylogenetic analyses confirm Olpidium as the closest living zoosporic fungus to the non-flagellated, terrestrial fungi.</title>
        <authorList>
            <person name="Chang Y."/>
            <person name="Rochon D."/>
            <person name="Sekimoto S."/>
            <person name="Wang Y."/>
            <person name="Chovatia M."/>
            <person name="Sandor L."/>
            <person name="Salamov A."/>
            <person name="Grigoriev I.V."/>
            <person name="Stajich J.E."/>
            <person name="Spatafora J.W."/>
        </authorList>
    </citation>
    <scope>NUCLEOTIDE SEQUENCE [LARGE SCALE GENOMIC DNA]</scope>
    <source>
        <strain evidence="2">S191</strain>
    </source>
</reference>
<evidence type="ECO:0000256" key="1">
    <source>
        <dbReference type="SAM" id="MobiDB-lite"/>
    </source>
</evidence>
<proteinExistence type="predicted"/>
<dbReference type="OrthoDB" id="5562676at2759"/>
<feature type="compositionally biased region" description="Basic and acidic residues" evidence="1">
    <location>
        <begin position="228"/>
        <end position="238"/>
    </location>
</feature>
<feature type="compositionally biased region" description="Basic residues" evidence="1">
    <location>
        <begin position="203"/>
        <end position="213"/>
    </location>
</feature>
<organism evidence="2 3">
    <name type="scientific">Olpidium bornovanus</name>
    <dbReference type="NCBI Taxonomy" id="278681"/>
    <lineage>
        <taxon>Eukaryota</taxon>
        <taxon>Fungi</taxon>
        <taxon>Fungi incertae sedis</taxon>
        <taxon>Olpidiomycota</taxon>
        <taxon>Olpidiomycotina</taxon>
        <taxon>Olpidiomycetes</taxon>
        <taxon>Olpidiales</taxon>
        <taxon>Olpidiaceae</taxon>
        <taxon>Olpidium</taxon>
    </lineage>
</organism>